<keyword evidence="1" id="KW-1133">Transmembrane helix</keyword>
<evidence type="ECO:0000259" key="2">
    <source>
        <dbReference type="Pfam" id="PF12324"/>
    </source>
</evidence>
<organism evidence="3 4">
    <name type="scientific">Mycobacteroides franklinii</name>
    <dbReference type="NCBI Taxonomy" id="948102"/>
    <lineage>
        <taxon>Bacteria</taxon>
        <taxon>Bacillati</taxon>
        <taxon>Actinomycetota</taxon>
        <taxon>Actinomycetes</taxon>
        <taxon>Mycobacteriales</taxon>
        <taxon>Mycobacteriaceae</taxon>
        <taxon>Mycobacteroides</taxon>
    </lineage>
</organism>
<dbReference type="EMBL" id="PECC01000030">
    <property type="protein sequence ID" value="TDZ47613.1"/>
    <property type="molecule type" value="Genomic_DNA"/>
</dbReference>
<dbReference type="Pfam" id="PF12324">
    <property type="entry name" value="HTH_15"/>
    <property type="match status" value="1"/>
</dbReference>
<dbReference type="InterPro" id="IPR024259">
    <property type="entry name" value="MerB_HTH_dom"/>
</dbReference>
<feature type="transmembrane region" description="Helical" evidence="1">
    <location>
        <begin position="46"/>
        <end position="68"/>
    </location>
</feature>
<dbReference type="RefSeq" id="WP_078311565.1">
    <property type="nucleotide sequence ID" value="NZ_PECB01000003.1"/>
</dbReference>
<dbReference type="GeneID" id="45767627"/>
<sequence>MTNFLDRLVVPENPGLDPALLVPLLRLLDDGQPVALDTLRCFRRPWVGAVVLWCTVMVGTQLASRVMLSSDARTPTS</sequence>
<keyword evidence="1" id="KW-0812">Transmembrane</keyword>
<keyword evidence="4" id="KW-1185">Reference proteome</keyword>
<feature type="domain" description="Alkylmercury lyase helix-turn-helix" evidence="2">
    <location>
        <begin position="5"/>
        <end position="39"/>
    </location>
</feature>
<comment type="caution">
    <text evidence="3">The sequence shown here is derived from an EMBL/GenBank/DDBJ whole genome shotgun (WGS) entry which is preliminary data.</text>
</comment>
<dbReference type="Proteomes" id="UP000295165">
    <property type="component" value="Unassembled WGS sequence"/>
</dbReference>
<evidence type="ECO:0000313" key="4">
    <source>
        <dbReference type="Proteomes" id="UP000295165"/>
    </source>
</evidence>
<reference evidence="3 4" key="1">
    <citation type="journal article" date="2019" name="Sci. Rep.">
        <title>Extended insight into the Mycobacterium chelonae-abscessus complex through whole genome sequencing of Mycobacterium salmoniphilum outbreak and Mycobacterium salmoniphilum-like strains.</title>
        <authorList>
            <person name="Behra P.R.K."/>
            <person name="Das S."/>
            <person name="Pettersson B.M.F."/>
            <person name="Shirreff L."/>
            <person name="DuCote T."/>
            <person name="Jacobsson K.G."/>
            <person name="Ennis D.G."/>
            <person name="Kirsebom L.A."/>
        </authorList>
    </citation>
    <scope>NUCLEOTIDE SEQUENCE [LARGE SCALE GENOMIC DNA]</scope>
    <source>
        <strain evidence="3 4">CCUG 63697</strain>
    </source>
</reference>
<accession>A0A4V3HUB1</accession>
<protein>
    <recommendedName>
        <fullName evidence="2">Alkylmercury lyase helix-turn-helix domain-containing protein</fullName>
    </recommendedName>
</protein>
<name>A0A4V3HUB1_9MYCO</name>
<evidence type="ECO:0000313" key="3">
    <source>
        <dbReference type="EMBL" id="TDZ47613.1"/>
    </source>
</evidence>
<gene>
    <name evidence="3" type="ORF">CCUG63697_04668</name>
</gene>
<dbReference type="AlphaFoldDB" id="A0A4V3HUB1"/>
<proteinExistence type="predicted"/>
<evidence type="ECO:0000256" key="1">
    <source>
        <dbReference type="SAM" id="Phobius"/>
    </source>
</evidence>
<keyword evidence="1" id="KW-0472">Membrane</keyword>